<dbReference type="Proteomes" id="UP000253090">
    <property type="component" value="Unassembled WGS sequence"/>
</dbReference>
<evidence type="ECO:0000313" key="3">
    <source>
        <dbReference type="EMBL" id="RCX22518.1"/>
    </source>
</evidence>
<dbReference type="InterPro" id="IPR036761">
    <property type="entry name" value="TTHA0802/YceI-like_sf"/>
</dbReference>
<dbReference type="InterPro" id="IPR007372">
    <property type="entry name" value="Lipid/polyisoprenoid-bd_YceI"/>
</dbReference>
<dbReference type="Pfam" id="PF04264">
    <property type="entry name" value="YceI"/>
    <property type="match status" value="1"/>
</dbReference>
<name>A0A369BPF6_9BACL</name>
<dbReference type="AlphaFoldDB" id="A0A369BPF6"/>
<organism evidence="3 4">
    <name type="scientific">Fontibacillus phaseoli</name>
    <dbReference type="NCBI Taxonomy" id="1416533"/>
    <lineage>
        <taxon>Bacteria</taxon>
        <taxon>Bacillati</taxon>
        <taxon>Bacillota</taxon>
        <taxon>Bacilli</taxon>
        <taxon>Bacillales</taxon>
        <taxon>Paenibacillaceae</taxon>
        <taxon>Fontibacillus</taxon>
    </lineage>
</organism>
<dbReference type="EMBL" id="QPJW01000001">
    <property type="protein sequence ID" value="RCX22518.1"/>
    <property type="molecule type" value="Genomic_DNA"/>
</dbReference>
<comment type="caution">
    <text evidence="3">The sequence shown here is derived from an EMBL/GenBank/DDBJ whole genome shotgun (WGS) entry which is preliminary data.</text>
</comment>
<keyword evidence="4" id="KW-1185">Reference proteome</keyword>
<evidence type="ECO:0000313" key="4">
    <source>
        <dbReference type="Proteomes" id="UP000253090"/>
    </source>
</evidence>
<dbReference type="Gene3D" id="2.40.128.110">
    <property type="entry name" value="Lipid/polyisoprenoid-binding, YceI-like"/>
    <property type="match status" value="1"/>
</dbReference>
<sequence>MNKKTRNWIITGAAAILLVGAGGYAFLDHYLGNQVQITKAIPAGSSTVNSAPADAAANAAGNQEGAVVDPAQLNGEWVTAADSKVYFSVTTSRETVNFENTAVSGNWVIDLEEPAKMKADGKINMTQVSSGNGQRDGHIQQAEFFNVAEFPEASFTASSFEGLPAKWTEGSIYDLTMNGTLTVKGIDKEVSFDGQALYQEGQVRLSGLTKVTFADFGMENPHSVVLETENDISVQLELVLER</sequence>
<gene>
    <name evidence="3" type="ORF">DFP94_10198</name>
</gene>
<dbReference type="OrthoDB" id="9811006at2"/>
<dbReference type="PANTHER" id="PTHR34406">
    <property type="entry name" value="PROTEIN YCEI"/>
    <property type="match status" value="1"/>
</dbReference>
<protein>
    <submittedName>
        <fullName evidence="3">Polyisoprenoid-binding protein YceI</fullName>
    </submittedName>
</protein>
<evidence type="ECO:0000259" key="2">
    <source>
        <dbReference type="SMART" id="SM00867"/>
    </source>
</evidence>
<evidence type="ECO:0000256" key="1">
    <source>
        <dbReference type="ARBA" id="ARBA00008812"/>
    </source>
</evidence>
<dbReference type="SMART" id="SM00867">
    <property type="entry name" value="YceI"/>
    <property type="match status" value="1"/>
</dbReference>
<feature type="domain" description="Lipid/polyisoprenoid-binding YceI-like" evidence="2">
    <location>
        <begin position="76"/>
        <end position="239"/>
    </location>
</feature>
<dbReference type="PANTHER" id="PTHR34406:SF1">
    <property type="entry name" value="PROTEIN YCEI"/>
    <property type="match status" value="1"/>
</dbReference>
<accession>A0A369BPF6</accession>
<proteinExistence type="inferred from homology"/>
<dbReference type="SUPFAM" id="SSF101874">
    <property type="entry name" value="YceI-like"/>
    <property type="match status" value="1"/>
</dbReference>
<comment type="similarity">
    <text evidence="1">Belongs to the UPF0312 family.</text>
</comment>
<reference evidence="3 4" key="1">
    <citation type="submission" date="2018-07" db="EMBL/GenBank/DDBJ databases">
        <title>Genomic Encyclopedia of Type Strains, Phase III (KMG-III): the genomes of soil and plant-associated and newly described type strains.</title>
        <authorList>
            <person name="Whitman W."/>
        </authorList>
    </citation>
    <scope>NUCLEOTIDE SEQUENCE [LARGE SCALE GENOMIC DNA]</scope>
    <source>
        <strain evidence="3 4">CECT 8333</strain>
    </source>
</reference>
<dbReference type="RefSeq" id="WP_114494499.1">
    <property type="nucleotide sequence ID" value="NZ_QPJW01000001.1"/>
</dbReference>